<dbReference type="PANTHER" id="PTHR32060">
    <property type="entry name" value="TAIL-SPECIFIC PROTEASE"/>
    <property type="match status" value="1"/>
</dbReference>
<dbReference type="SMART" id="SM00245">
    <property type="entry name" value="TSPc"/>
    <property type="match status" value="1"/>
</dbReference>
<dbReference type="InterPro" id="IPR001478">
    <property type="entry name" value="PDZ"/>
</dbReference>
<dbReference type="Pfam" id="PF13180">
    <property type="entry name" value="PDZ_2"/>
    <property type="match status" value="1"/>
</dbReference>
<dbReference type="Gene3D" id="3.90.226.10">
    <property type="entry name" value="2-enoyl-CoA Hydratase, Chain A, domain 1"/>
    <property type="match status" value="1"/>
</dbReference>
<dbReference type="Pfam" id="PF03572">
    <property type="entry name" value="Peptidase_S41"/>
    <property type="match status" value="1"/>
</dbReference>
<protein>
    <submittedName>
        <fullName evidence="8">S41 family peptidase</fullName>
    </submittedName>
</protein>
<comment type="caution">
    <text evidence="8">The sequence shown here is derived from an EMBL/GenBank/DDBJ whole genome shotgun (WGS) entry which is preliminary data.</text>
</comment>
<dbReference type="InterPro" id="IPR036034">
    <property type="entry name" value="PDZ_sf"/>
</dbReference>
<dbReference type="EMBL" id="VSKN01000012">
    <property type="protein sequence ID" value="TYC11357.1"/>
    <property type="molecule type" value="Genomic_DNA"/>
</dbReference>
<evidence type="ECO:0000313" key="8">
    <source>
        <dbReference type="EMBL" id="TYC11357.1"/>
    </source>
</evidence>
<dbReference type="SUPFAM" id="SSF50156">
    <property type="entry name" value="PDZ domain-like"/>
    <property type="match status" value="1"/>
</dbReference>
<dbReference type="NCBIfam" id="TIGR00225">
    <property type="entry name" value="prc"/>
    <property type="match status" value="1"/>
</dbReference>
<evidence type="ECO:0000256" key="1">
    <source>
        <dbReference type="ARBA" id="ARBA00009179"/>
    </source>
</evidence>
<dbReference type="PROSITE" id="PS50106">
    <property type="entry name" value="PDZ"/>
    <property type="match status" value="1"/>
</dbReference>
<dbReference type="PANTHER" id="PTHR32060:SF30">
    <property type="entry name" value="CARBOXY-TERMINAL PROCESSING PROTEASE CTPA"/>
    <property type="match status" value="1"/>
</dbReference>
<evidence type="ECO:0000256" key="2">
    <source>
        <dbReference type="ARBA" id="ARBA00022670"/>
    </source>
</evidence>
<organism evidence="8 9">
    <name type="scientific">Bizionia gelidisalsuginis</name>
    <dbReference type="NCBI Taxonomy" id="291188"/>
    <lineage>
        <taxon>Bacteria</taxon>
        <taxon>Pseudomonadati</taxon>
        <taxon>Bacteroidota</taxon>
        <taxon>Flavobacteriia</taxon>
        <taxon>Flavobacteriales</taxon>
        <taxon>Flavobacteriaceae</taxon>
        <taxon>Bizionia</taxon>
    </lineage>
</organism>
<evidence type="ECO:0000256" key="4">
    <source>
        <dbReference type="ARBA" id="ARBA00022825"/>
    </source>
</evidence>
<evidence type="ECO:0000256" key="3">
    <source>
        <dbReference type="ARBA" id="ARBA00022801"/>
    </source>
</evidence>
<dbReference type="CDD" id="cd07560">
    <property type="entry name" value="Peptidase_S41_CPP"/>
    <property type="match status" value="1"/>
</dbReference>
<feature type="compositionally biased region" description="Polar residues" evidence="6">
    <location>
        <begin position="546"/>
        <end position="566"/>
    </location>
</feature>
<name>A0ABY3M9D6_9FLAO</name>
<feature type="domain" description="PDZ" evidence="7">
    <location>
        <begin position="89"/>
        <end position="159"/>
    </location>
</feature>
<evidence type="ECO:0000256" key="6">
    <source>
        <dbReference type="SAM" id="MobiDB-lite"/>
    </source>
</evidence>
<gene>
    <name evidence="8" type="ORF">ES677_09800</name>
</gene>
<dbReference type="SMART" id="SM00228">
    <property type="entry name" value="PDZ"/>
    <property type="match status" value="1"/>
</dbReference>
<dbReference type="InterPro" id="IPR005151">
    <property type="entry name" value="Tail-specific_protease"/>
</dbReference>
<feature type="region of interest" description="Disordered" evidence="6">
    <location>
        <begin position="538"/>
        <end position="566"/>
    </location>
</feature>
<dbReference type="InterPro" id="IPR029045">
    <property type="entry name" value="ClpP/crotonase-like_dom_sf"/>
</dbReference>
<dbReference type="Gene3D" id="2.30.42.10">
    <property type="match status" value="1"/>
</dbReference>
<evidence type="ECO:0000256" key="5">
    <source>
        <dbReference type="RuleBase" id="RU004404"/>
    </source>
</evidence>
<keyword evidence="2 5" id="KW-0645">Protease</keyword>
<dbReference type="SUPFAM" id="SSF52096">
    <property type="entry name" value="ClpP/crotonase"/>
    <property type="match status" value="1"/>
</dbReference>
<keyword evidence="4 5" id="KW-0720">Serine protease</keyword>
<comment type="similarity">
    <text evidence="1 5">Belongs to the peptidase S41A family.</text>
</comment>
<keyword evidence="3 5" id="KW-0378">Hydrolase</keyword>
<accession>A0ABY3M9D6</accession>
<dbReference type="RefSeq" id="WP_148381144.1">
    <property type="nucleotide sequence ID" value="NZ_VSKN01000012.1"/>
</dbReference>
<proteinExistence type="inferred from homology"/>
<dbReference type="Gene3D" id="3.30.750.44">
    <property type="match status" value="1"/>
</dbReference>
<evidence type="ECO:0000313" key="9">
    <source>
        <dbReference type="Proteomes" id="UP000323621"/>
    </source>
</evidence>
<dbReference type="InterPro" id="IPR004447">
    <property type="entry name" value="Peptidase_S41A"/>
</dbReference>
<evidence type="ECO:0000259" key="7">
    <source>
        <dbReference type="PROSITE" id="PS50106"/>
    </source>
</evidence>
<dbReference type="CDD" id="cd06782">
    <property type="entry name" value="cpPDZ_CPP-like"/>
    <property type="match status" value="1"/>
</dbReference>
<keyword evidence="9" id="KW-1185">Reference proteome</keyword>
<dbReference type="Proteomes" id="UP000323621">
    <property type="component" value="Unassembled WGS sequence"/>
</dbReference>
<reference evidence="8 9" key="1">
    <citation type="submission" date="2019-08" db="EMBL/GenBank/DDBJ databases">
        <title>Genomes of Antarctic Bizionia species.</title>
        <authorList>
            <person name="Bowman J.P."/>
        </authorList>
    </citation>
    <scope>NUCLEOTIDE SEQUENCE [LARGE SCALE GENOMIC DNA]</scope>
    <source>
        <strain evidence="8 9">IC164</strain>
    </source>
</reference>
<sequence>MKMKKKYWPLILGSAIAVGILIGGKLNFTDTSDRLFTSSSKKDKLNRLIDYIDYEYVDDVNTDSIVDVTVNEILDNLDPHSVYIPKDEMQEVTENMKGDFVGIGISFYTYNDTITVIRTIEDGPSEKAGLMAGDRIITANGDSLFGRDLNNGDLVKKLKGLIDTKVNLEVVRRGSSKPLAFTVTRGHIPIKSVDAAYMLGDSLGYIKINRFAESTYKEFKKELNKLQALGATELALDLRANPGGFLGIAEKIIDEFLEDETLILFTKNKSGQIDRNYATTRGSFEKGKVYVLIDENSASASEIVAGALQDNDKGVIVGRRSYGKGLVQREMQLGDGSAVRLTVARYYTPTGRSIQRAYDTGNSDYFDDYYARIESGELFDASKIEVADSLKFTTPKGNIVYGGGGIIPDVFVPIDRAMNNETIVYLYRRGFINNFAFEHLEHDREAYANLSRKDFITFHEVDDAVIEEFKEYLEVKGRTNIIFVTYKSEIKQYIKAAIAEQLYGTGAFEEVLNQRDIMIEKIIHLSAGVIKKDAAPIETTEDSEVENNNAVPTQTEAQIIDQLSND</sequence>